<feature type="compositionally biased region" description="Acidic residues" evidence="1">
    <location>
        <begin position="66"/>
        <end position="83"/>
    </location>
</feature>
<protein>
    <submittedName>
        <fullName evidence="2">Uncharacterized protein</fullName>
    </submittedName>
</protein>
<organism evidence="2 3">
    <name type="scientific">Corynascus novoguineensis</name>
    <dbReference type="NCBI Taxonomy" id="1126955"/>
    <lineage>
        <taxon>Eukaryota</taxon>
        <taxon>Fungi</taxon>
        <taxon>Dikarya</taxon>
        <taxon>Ascomycota</taxon>
        <taxon>Pezizomycotina</taxon>
        <taxon>Sordariomycetes</taxon>
        <taxon>Sordariomycetidae</taxon>
        <taxon>Sordariales</taxon>
        <taxon>Chaetomiaceae</taxon>
        <taxon>Corynascus</taxon>
    </lineage>
</organism>
<feature type="compositionally biased region" description="Acidic residues" evidence="1">
    <location>
        <begin position="29"/>
        <end position="45"/>
    </location>
</feature>
<reference evidence="2" key="2">
    <citation type="submission" date="2023-05" db="EMBL/GenBank/DDBJ databases">
        <authorList>
            <consortium name="Lawrence Berkeley National Laboratory"/>
            <person name="Steindorff A."/>
            <person name="Hensen N."/>
            <person name="Bonometti L."/>
            <person name="Westerberg I."/>
            <person name="Brannstrom I.O."/>
            <person name="Guillou S."/>
            <person name="Cros-Aarteil S."/>
            <person name="Calhoun S."/>
            <person name="Haridas S."/>
            <person name="Kuo A."/>
            <person name="Mondo S."/>
            <person name="Pangilinan J."/>
            <person name="Riley R."/>
            <person name="Labutti K."/>
            <person name="Andreopoulos B."/>
            <person name="Lipzen A."/>
            <person name="Chen C."/>
            <person name="Yanf M."/>
            <person name="Daum C."/>
            <person name="Ng V."/>
            <person name="Clum A."/>
            <person name="Ohm R."/>
            <person name="Martin F."/>
            <person name="Silar P."/>
            <person name="Natvig D."/>
            <person name="Lalanne C."/>
            <person name="Gautier V."/>
            <person name="Ament-Velasquez S.L."/>
            <person name="Kruys A."/>
            <person name="Hutchinson M.I."/>
            <person name="Powell A.J."/>
            <person name="Barry K."/>
            <person name="Miller A.N."/>
            <person name="Grigoriev I.V."/>
            <person name="Debuchy R."/>
            <person name="Gladieux P."/>
            <person name="Thoren M.H."/>
            <person name="Johannesson H."/>
        </authorList>
    </citation>
    <scope>NUCLEOTIDE SEQUENCE</scope>
    <source>
        <strain evidence="2">CBS 359.72</strain>
    </source>
</reference>
<evidence type="ECO:0000256" key="1">
    <source>
        <dbReference type="SAM" id="MobiDB-lite"/>
    </source>
</evidence>
<accession>A0AAN7CNT8</accession>
<evidence type="ECO:0000313" key="3">
    <source>
        <dbReference type="Proteomes" id="UP001303647"/>
    </source>
</evidence>
<dbReference type="Proteomes" id="UP001303647">
    <property type="component" value="Unassembled WGS sequence"/>
</dbReference>
<comment type="caution">
    <text evidence="2">The sequence shown here is derived from an EMBL/GenBank/DDBJ whole genome shotgun (WGS) entry which is preliminary data.</text>
</comment>
<dbReference type="EMBL" id="MU857698">
    <property type="protein sequence ID" value="KAK4245541.1"/>
    <property type="molecule type" value="Genomic_DNA"/>
</dbReference>
<evidence type="ECO:0000313" key="2">
    <source>
        <dbReference type="EMBL" id="KAK4245541.1"/>
    </source>
</evidence>
<feature type="region of interest" description="Disordered" evidence="1">
    <location>
        <begin position="1"/>
        <end position="83"/>
    </location>
</feature>
<dbReference type="AlphaFoldDB" id="A0AAN7CNT8"/>
<name>A0AAN7CNT8_9PEZI</name>
<keyword evidence="3" id="KW-1185">Reference proteome</keyword>
<proteinExistence type="predicted"/>
<feature type="compositionally biased region" description="Polar residues" evidence="1">
    <location>
        <begin position="1"/>
        <end position="10"/>
    </location>
</feature>
<reference evidence="2" key="1">
    <citation type="journal article" date="2023" name="Mol. Phylogenet. Evol.">
        <title>Genome-scale phylogeny and comparative genomics of the fungal order Sordariales.</title>
        <authorList>
            <person name="Hensen N."/>
            <person name="Bonometti L."/>
            <person name="Westerberg I."/>
            <person name="Brannstrom I.O."/>
            <person name="Guillou S."/>
            <person name="Cros-Aarteil S."/>
            <person name="Calhoun S."/>
            <person name="Haridas S."/>
            <person name="Kuo A."/>
            <person name="Mondo S."/>
            <person name="Pangilinan J."/>
            <person name="Riley R."/>
            <person name="LaButti K."/>
            <person name="Andreopoulos B."/>
            <person name="Lipzen A."/>
            <person name="Chen C."/>
            <person name="Yan M."/>
            <person name="Daum C."/>
            <person name="Ng V."/>
            <person name="Clum A."/>
            <person name="Steindorff A."/>
            <person name="Ohm R.A."/>
            <person name="Martin F."/>
            <person name="Silar P."/>
            <person name="Natvig D.O."/>
            <person name="Lalanne C."/>
            <person name="Gautier V."/>
            <person name="Ament-Velasquez S.L."/>
            <person name="Kruys A."/>
            <person name="Hutchinson M.I."/>
            <person name="Powell A.J."/>
            <person name="Barry K."/>
            <person name="Miller A.N."/>
            <person name="Grigoriev I.V."/>
            <person name="Debuchy R."/>
            <person name="Gladieux P."/>
            <person name="Hiltunen Thoren M."/>
            <person name="Johannesson H."/>
        </authorList>
    </citation>
    <scope>NUCLEOTIDE SEQUENCE</scope>
    <source>
        <strain evidence="2">CBS 359.72</strain>
    </source>
</reference>
<sequence length="83" mass="8877">MPVPNASPNANPGPKDIAQPPPSEAPELLPDDGREEPEAEDEEHPDEVKTSASPNERPETSGAEEITAEDEGEEDEDEDEGES</sequence>
<gene>
    <name evidence="2" type="ORF">C7999DRAFT_34104</name>
</gene>